<accession>A0A3M7LZY2</accession>
<organism evidence="2 3">
    <name type="scientific">Pyrenophora seminiperda CCB06</name>
    <dbReference type="NCBI Taxonomy" id="1302712"/>
    <lineage>
        <taxon>Eukaryota</taxon>
        <taxon>Fungi</taxon>
        <taxon>Dikarya</taxon>
        <taxon>Ascomycota</taxon>
        <taxon>Pezizomycotina</taxon>
        <taxon>Dothideomycetes</taxon>
        <taxon>Pleosporomycetidae</taxon>
        <taxon>Pleosporales</taxon>
        <taxon>Pleosporineae</taxon>
        <taxon>Pleosporaceae</taxon>
        <taxon>Pyrenophora</taxon>
    </lineage>
</organism>
<dbReference type="GO" id="GO:0004672">
    <property type="term" value="F:protein kinase activity"/>
    <property type="evidence" value="ECO:0007669"/>
    <property type="project" value="InterPro"/>
</dbReference>
<dbReference type="InterPro" id="IPR011009">
    <property type="entry name" value="Kinase-like_dom_sf"/>
</dbReference>
<keyword evidence="2" id="KW-0418">Kinase</keyword>
<proteinExistence type="predicted"/>
<sequence>MADEAGHESLLDAKILYRDISIGNVMLAMAEDDGFLIDLDLAIKIDRENASGAPSKTGTKVFMAIGALYGEDHNFMHDLESFFWVLFWVCVHWNGPGRSRSKTKYDSWNYEPTQKLAEIKKGKVDEEDKFTEEVEKEFTAQCKPLIPCIQELREAVFPGGKRWLTEDRQLYSRMKSVLQRAIETLDTTVQ</sequence>
<evidence type="ECO:0000313" key="3">
    <source>
        <dbReference type="Proteomes" id="UP000265663"/>
    </source>
</evidence>
<gene>
    <name evidence="2" type="ORF">GMOD_00010143</name>
</gene>
<keyword evidence="3" id="KW-1185">Reference proteome</keyword>
<dbReference type="Pfam" id="PF17667">
    <property type="entry name" value="Pkinase_fungal"/>
    <property type="match status" value="1"/>
</dbReference>
<dbReference type="OrthoDB" id="3694016at2759"/>
<dbReference type="Gene3D" id="1.10.510.10">
    <property type="entry name" value="Transferase(Phosphotransferase) domain 1"/>
    <property type="match status" value="1"/>
</dbReference>
<protein>
    <submittedName>
        <fullName evidence="2">Serine threonine-kinase Sgk2</fullName>
    </submittedName>
</protein>
<feature type="domain" description="Protein kinase" evidence="1">
    <location>
        <begin position="1"/>
        <end position="190"/>
    </location>
</feature>
<dbReference type="PANTHER" id="PTHR38248:SF2">
    <property type="entry name" value="FUNK1 11"/>
    <property type="match status" value="1"/>
</dbReference>
<dbReference type="InterPro" id="IPR040976">
    <property type="entry name" value="Pkinase_fungal"/>
</dbReference>
<name>A0A3M7LZY2_9PLEO</name>
<evidence type="ECO:0000259" key="1">
    <source>
        <dbReference type="PROSITE" id="PS50011"/>
    </source>
</evidence>
<dbReference type="AlphaFoldDB" id="A0A3M7LZY2"/>
<dbReference type="SUPFAM" id="SSF56112">
    <property type="entry name" value="Protein kinase-like (PK-like)"/>
    <property type="match status" value="1"/>
</dbReference>
<dbReference type="PANTHER" id="PTHR38248">
    <property type="entry name" value="FUNK1 6"/>
    <property type="match status" value="1"/>
</dbReference>
<dbReference type="EMBL" id="KE747811">
    <property type="protein sequence ID" value="RMZ67758.1"/>
    <property type="molecule type" value="Genomic_DNA"/>
</dbReference>
<reference evidence="2 3" key="1">
    <citation type="journal article" date="2014" name="PLoS ONE">
        <title>De novo Genome Assembly of the Fungal Plant Pathogen Pyrenophora semeniperda.</title>
        <authorList>
            <person name="Soliai M.M."/>
            <person name="Meyer S.E."/>
            <person name="Udall J.A."/>
            <person name="Elzinga D.E."/>
            <person name="Hermansen R.A."/>
            <person name="Bodily P.M."/>
            <person name="Hart A.A."/>
            <person name="Coleman C.E."/>
        </authorList>
    </citation>
    <scope>NUCLEOTIDE SEQUENCE [LARGE SCALE GENOMIC DNA]</scope>
    <source>
        <strain evidence="2 3">CCB06</strain>
        <tissue evidence="2">Mycelium</tissue>
    </source>
</reference>
<dbReference type="GO" id="GO:0005524">
    <property type="term" value="F:ATP binding"/>
    <property type="evidence" value="ECO:0007669"/>
    <property type="project" value="InterPro"/>
</dbReference>
<dbReference type="InterPro" id="IPR000719">
    <property type="entry name" value="Prot_kinase_dom"/>
</dbReference>
<dbReference type="Proteomes" id="UP000265663">
    <property type="component" value="Unassembled WGS sequence"/>
</dbReference>
<keyword evidence="2" id="KW-0808">Transferase</keyword>
<dbReference type="PROSITE" id="PS50011">
    <property type="entry name" value="PROTEIN_KINASE_DOM"/>
    <property type="match status" value="1"/>
</dbReference>
<evidence type="ECO:0000313" key="2">
    <source>
        <dbReference type="EMBL" id="RMZ67758.1"/>
    </source>
</evidence>